<sequence length="606" mass="68643">MPGPQIELWLYDTQADLNRDTAQGRVCPWDAIPVVRLSCPAREAPALPWKVTDDSDNYLTGLQRVLTFNGRAGLPTQMHYSLDAFLDGTDPLLLAATWDDLWVLMEAVWDHHDPAPAWIDRPLTLHYRGFTGPMPPRALPRFAALFPAQTFPLVELLDQALASRRRPLPRRSHPFPISDYGRGVWRTANRCRRRESSALPSETTACLPPDNRWLNALRGWKIRSCLPDRGVPMGVPWNWPLDVNYPRLWVLDRLPAGEWHAYTFHQALYPAWVELLCQAIRHLPAGAHRLVFVPESWTPMKDAECIATGHCFCFAVEEETHRITITRDEDARAAFRQGVANYRIGGLGLPTKDPDALLTAAWHDLWVQFGPAGVPLTLYRNGAPVPAAACPLLPFPARPGLVLHELEAALAHRRRPLPGPARPFPMEVFYRESWQDAFAQWRWQTPAPLREDADPPEVWDEWLESLRGWKVRSALPDRGIAGKQSSCSAPLAYRYPTLWIIDRLPTGEQYACTVPVGCKHPGWPLLLSSVLRNRPAGASRRVFVPERENSSRAPARAVRGPCLCFAVDEEEHRITITRNDDARVVFHQALADYLRSLDADARHFPR</sequence>
<dbReference type="EMBL" id="DXBP01000029">
    <property type="protein sequence ID" value="HIZ41713.1"/>
    <property type="molecule type" value="Genomic_DNA"/>
</dbReference>
<evidence type="ECO:0000313" key="2">
    <source>
        <dbReference type="Proteomes" id="UP000824048"/>
    </source>
</evidence>
<gene>
    <name evidence="1" type="ORF">H9811_04015</name>
</gene>
<accession>A0A9D2EPX4</accession>
<reference evidence="1" key="2">
    <citation type="submission" date="2021-04" db="EMBL/GenBank/DDBJ databases">
        <authorList>
            <person name="Gilroy R."/>
        </authorList>
    </citation>
    <scope>NUCLEOTIDE SEQUENCE</scope>
    <source>
        <strain evidence="1">ChiSxjej1B13-11774</strain>
    </source>
</reference>
<reference evidence="1" key="1">
    <citation type="journal article" date="2021" name="PeerJ">
        <title>Extensive microbial diversity within the chicken gut microbiome revealed by metagenomics and culture.</title>
        <authorList>
            <person name="Gilroy R."/>
            <person name="Ravi A."/>
            <person name="Getino M."/>
            <person name="Pursley I."/>
            <person name="Horton D.L."/>
            <person name="Alikhan N.F."/>
            <person name="Baker D."/>
            <person name="Gharbi K."/>
            <person name="Hall N."/>
            <person name="Watson M."/>
            <person name="Adriaenssens E.M."/>
            <person name="Foster-Nyarko E."/>
            <person name="Jarju S."/>
            <person name="Secka A."/>
            <person name="Antonio M."/>
            <person name="Oren A."/>
            <person name="Chaudhuri R.R."/>
            <person name="La Ragione R."/>
            <person name="Hildebrand F."/>
            <person name="Pallen M.J."/>
        </authorList>
    </citation>
    <scope>NUCLEOTIDE SEQUENCE</scope>
    <source>
        <strain evidence="1">ChiSxjej1B13-11774</strain>
    </source>
</reference>
<protein>
    <submittedName>
        <fullName evidence="1">Uncharacterized protein</fullName>
    </submittedName>
</protein>
<comment type="caution">
    <text evidence="1">The sequence shown here is derived from an EMBL/GenBank/DDBJ whole genome shotgun (WGS) entry which is preliminary data.</text>
</comment>
<dbReference type="AlphaFoldDB" id="A0A9D2EPX4"/>
<organism evidence="1 2">
    <name type="scientific">Candidatus Gemmiger excrementigallinarum</name>
    <dbReference type="NCBI Taxonomy" id="2838609"/>
    <lineage>
        <taxon>Bacteria</taxon>
        <taxon>Bacillati</taxon>
        <taxon>Bacillota</taxon>
        <taxon>Clostridia</taxon>
        <taxon>Eubacteriales</taxon>
        <taxon>Gemmiger</taxon>
    </lineage>
</organism>
<proteinExistence type="predicted"/>
<name>A0A9D2EPX4_9FIRM</name>
<evidence type="ECO:0000313" key="1">
    <source>
        <dbReference type="EMBL" id="HIZ41713.1"/>
    </source>
</evidence>
<dbReference type="Proteomes" id="UP000824048">
    <property type="component" value="Unassembled WGS sequence"/>
</dbReference>